<gene>
    <name evidence="2" type="ORF">Mkiyose1413_54260</name>
    <name evidence="1" type="ORF">SRL2020028_15810</name>
</gene>
<evidence type="ECO:0000313" key="1">
    <source>
        <dbReference type="EMBL" id="GLB82325.1"/>
    </source>
</evidence>
<proteinExistence type="predicted"/>
<organism evidence="2 3">
    <name type="scientific">Mycobacterium kiyosense</name>
    <dbReference type="NCBI Taxonomy" id="2871094"/>
    <lineage>
        <taxon>Bacteria</taxon>
        <taxon>Bacillati</taxon>
        <taxon>Actinomycetota</taxon>
        <taxon>Actinomycetes</taxon>
        <taxon>Mycobacteriales</taxon>
        <taxon>Mycobacteriaceae</taxon>
        <taxon>Mycobacterium</taxon>
    </lineage>
</organism>
<keyword evidence="3" id="KW-1185">Reference proteome</keyword>
<dbReference type="AlphaFoldDB" id="A0A9P3V0Y4"/>
<accession>A0A9P3V0Y4</accession>
<reference evidence="2" key="1">
    <citation type="submission" date="2022-08" db="EMBL/GenBank/DDBJ databases">
        <title>Mycobacterium kiyosense sp. nov., scotochromogenic slow-glowing species isolated from respiratory specimens.</title>
        <authorList>
            <person name="Fukano H."/>
            <person name="Kazumi Y."/>
            <person name="Sakagami N."/>
            <person name="Ato M."/>
            <person name="Mitarai S."/>
            <person name="Hoshino Y."/>
        </authorList>
    </citation>
    <scope>NUCLEOTIDE SEQUENCE</scope>
    <source>
        <strain evidence="2">1413</strain>
        <strain evidence="1">SRL2020-028</strain>
    </source>
</reference>
<dbReference type="EMBL" id="BRZI01000086">
    <property type="protein sequence ID" value="GLD33543.1"/>
    <property type="molecule type" value="Genomic_DNA"/>
</dbReference>
<protein>
    <submittedName>
        <fullName evidence="2">Uncharacterized protein</fullName>
    </submittedName>
</protein>
<name>A0A9P3V0Y4_9MYCO</name>
<evidence type="ECO:0000313" key="3">
    <source>
        <dbReference type="Proteomes" id="UP001064782"/>
    </source>
</evidence>
<comment type="caution">
    <text evidence="2">The sequence shown here is derived from an EMBL/GenBank/DDBJ whole genome shotgun (WGS) entry which is preliminary data.</text>
</comment>
<dbReference type="EMBL" id="BRXE01000010">
    <property type="protein sequence ID" value="GLB82325.1"/>
    <property type="molecule type" value="Genomic_DNA"/>
</dbReference>
<dbReference type="Proteomes" id="UP001064782">
    <property type="component" value="Unassembled WGS sequence"/>
</dbReference>
<sequence length="49" mass="4853">MGASREVAVSCGVTIGRAVFPPPEQPLTAHASTTTATTLPANLMAAAVS</sequence>
<dbReference type="Proteomes" id="UP001165663">
    <property type="component" value="Unassembled WGS sequence"/>
</dbReference>
<evidence type="ECO:0000313" key="2">
    <source>
        <dbReference type="EMBL" id="GLD33543.1"/>
    </source>
</evidence>